<evidence type="ECO:0000313" key="1">
    <source>
        <dbReference type="EMBL" id="KAJ7394338.1"/>
    </source>
</evidence>
<proteinExistence type="predicted"/>
<evidence type="ECO:0000313" key="2">
    <source>
        <dbReference type="Proteomes" id="UP001163046"/>
    </source>
</evidence>
<dbReference type="Proteomes" id="UP001163046">
    <property type="component" value="Unassembled WGS sequence"/>
</dbReference>
<dbReference type="Gene3D" id="3.30.710.10">
    <property type="entry name" value="Potassium Channel Kv1.1, Chain A"/>
    <property type="match status" value="1"/>
</dbReference>
<organism evidence="1 2">
    <name type="scientific">Desmophyllum pertusum</name>
    <dbReference type="NCBI Taxonomy" id="174260"/>
    <lineage>
        <taxon>Eukaryota</taxon>
        <taxon>Metazoa</taxon>
        <taxon>Cnidaria</taxon>
        <taxon>Anthozoa</taxon>
        <taxon>Hexacorallia</taxon>
        <taxon>Scleractinia</taxon>
        <taxon>Caryophylliina</taxon>
        <taxon>Caryophylliidae</taxon>
        <taxon>Desmophyllum</taxon>
    </lineage>
</organism>
<protein>
    <submittedName>
        <fullName evidence="1">Uncharacterized protein</fullName>
    </submittedName>
</protein>
<gene>
    <name evidence="1" type="ORF">OS493_000143</name>
</gene>
<keyword evidence="2" id="KW-1185">Reference proteome</keyword>
<name>A0A9X0A6L2_9CNID</name>
<dbReference type="OrthoDB" id="5976359at2759"/>
<sequence>MNMENVVHLLKLSDEFQVKAIFDPCVKFLEDQPKTQANVMKILPLADLYDLDNVSKSCNDLVKDMKLESLSEIVHLQDLDREKLQHFLTQRIERLETFLDTLYPQFMGLVACVIFLLDDHEAGEGVKWCSKHVSSFNTIKSFRDRTYRNDSSAMSACDDCRDMFISIAGEIYSHFRGKRHNGCDYLIDSNFSSVMEVFNKIKKG</sequence>
<dbReference type="AlphaFoldDB" id="A0A9X0A6L2"/>
<accession>A0A9X0A6L2</accession>
<comment type="caution">
    <text evidence="1">The sequence shown here is derived from an EMBL/GenBank/DDBJ whole genome shotgun (WGS) entry which is preliminary data.</text>
</comment>
<reference evidence="1" key="1">
    <citation type="submission" date="2023-01" db="EMBL/GenBank/DDBJ databases">
        <title>Genome assembly of the deep-sea coral Lophelia pertusa.</title>
        <authorList>
            <person name="Herrera S."/>
            <person name="Cordes E."/>
        </authorList>
    </citation>
    <scope>NUCLEOTIDE SEQUENCE</scope>
    <source>
        <strain evidence="1">USNM1676648</strain>
        <tissue evidence="1">Polyp</tissue>
    </source>
</reference>
<dbReference type="InterPro" id="IPR011333">
    <property type="entry name" value="SKP1/BTB/POZ_sf"/>
</dbReference>
<dbReference type="EMBL" id="MU825396">
    <property type="protein sequence ID" value="KAJ7394338.1"/>
    <property type="molecule type" value="Genomic_DNA"/>
</dbReference>